<sequence length="241" mass="25826">MRFSCALETASERIRLVNVISPLIKAGYQLVSQRQEPSSNGGNIIQVVAKSQGAKTQADLIADLSAIDGCTLFKLEIEEDEAAPVATPIPSAPTAPTIDEKSVLAAIGVRYPDIAEVVTQYKASLPAERRVSAMHELGRKVGGGIYQRDYALGSPLKMSAAISRELVPALKVFSKIKARDHVITLVKCPFCQSSEHSHSGCHFVVGYIEGFLASNPAVGRVRAEETSCGAGSTHVCEFTIW</sequence>
<keyword evidence="2" id="KW-1185">Reference proteome</keyword>
<accession>A0AAW4IRA0</accession>
<evidence type="ECO:0000313" key="1">
    <source>
        <dbReference type="EMBL" id="MBO1516211.1"/>
    </source>
</evidence>
<evidence type="ECO:0008006" key="3">
    <source>
        <dbReference type="Google" id="ProtNLM"/>
    </source>
</evidence>
<organism evidence="1 2">
    <name type="scientific">Psychrobacter halodurans</name>
    <dbReference type="NCBI Taxonomy" id="2818439"/>
    <lineage>
        <taxon>Bacteria</taxon>
        <taxon>Pseudomonadati</taxon>
        <taxon>Pseudomonadota</taxon>
        <taxon>Gammaproteobacteria</taxon>
        <taxon>Moraxellales</taxon>
        <taxon>Moraxellaceae</taxon>
        <taxon>Psychrobacter</taxon>
    </lineage>
</organism>
<dbReference type="InterPro" id="IPR024096">
    <property type="entry name" value="NO_sig/Golgi_transp_ligand-bd"/>
</dbReference>
<dbReference type="EMBL" id="JAGBKN010000003">
    <property type="protein sequence ID" value="MBO1516211.1"/>
    <property type="molecule type" value="Genomic_DNA"/>
</dbReference>
<proteinExistence type="predicted"/>
<comment type="caution">
    <text evidence="1">The sequence shown here is derived from an EMBL/GenBank/DDBJ whole genome shotgun (WGS) entry which is preliminary data.</text>
</comment>
<name>A0AAW4IRA0_9GAMM</name>
<dbReference type="Gene3D" id="3.30.1380.20">
    <property type="entry name" value="Trafficking protein particle complex subunit 3"/>
    <property type="match status" value="1"/>
</dbReference>
<dbReference type="SUPFAM" id="SSF111126">
    <property type="entry name" value="Ligand-binding domain in the NO signalling and Golgi transport"/>
    <property type="match status" value="1"/>
</dbReference>
<evidence type="ECO:0000313" key="2">
    <source>
        <dbReference type="Proteomes" id="UP000664161"/>
    </source>
</evidence>
<dbReference type="RefSeq" id="WP_207969091.1">
    <property type="nucleotide sequence ID" value="NZ_JAGBKN010000003.1"/>
</dbReference>
<dbReference type="AlphaFoldDB" id="A0AAW4IRA0"/>
<dbReference type="Proteomes" id="UP000664161">
    <property type="component" value="Unassembled WGS sequence"/>
</dbReference>
<gene>
    <name evidence="1" type="ORF">J3491_02535</name>
</gene>
<protein>
    <recommendedName>
        <fullName evidence="3">4-vinyl reductase 4VR domain-containing protein</fullName>
    </recommendedName>
</protein>
<reference evidence="1 2" key="1">
    <citation type="submission" date="2021-03" db="EMBL/GenBank/DDBJ databases">
        <authorList>
            <person name="Shang D.-D."/>
            <person name="Du Z.-J."/>
            <person name="Chen G.-J."/>
        </authorList>
    </citation>
    <scope>NUCLEOTIDE SEQUENCE [LARGE SCALE GENOMIC DNA]</scope>
    <source>
        <strain evidence="1 2">F2608</strain>
    </source>
</reference>